<dbReference type="InterPro" id="IPR025194">
    <property type="entry name" value="RodZ-like_C"/>
</dbReference>
<evidence type="ECO:0000313" key="4">
    <source>
        <dbReference type="EMBL" id="TVT57337.1"/>
    </source>
</evidence>
<feature type="region of interest" description="Disordered" evidence="1">
    <location>
        <begin position="191"/>
        <end position="258"/>
    </location>
</feature>
<feature type="compositionally biased region" description="Low complexity" evidence="1">
    <location>
        <begin position="205"/>
        <end position="216"/>
    </location>
</feature>
<evidence type="ECO:0000256" key="2">
    <source>
        <dbReference type="SAM" id="Phobius"/>
    </source>
</evidence>
<feature type="domain" description="Cytoskeleton protein RodZ-like C-terminal" evidence="3">
    <location>
        <begin position="268"/>
        <end position="336"/>
    </location>
</feature>
<sequence length="340" mass="36790">MNAADQNQEEQMPVIEGPGKQLRDIRMAKEMDINRVASLLHLNVPLLKALEADNFSELPGTVFVQGYLKNYARLLDTPAEPILDAFRQFRPQGEEKMDLKAAKVKHEVRSSHTVVRFFTWLIVLGILALVITWWRGYLQWPLDLGLESNSSIGEPLSDGAAQSEVQSGQLNGSMPLPALLGKPEILDAPITESSEADKRADDEASSIASSEAAASDPTPSEEGAAASPEVSDQLSPASETPVVAEASTEEGPARDTSVVPENQIEVFFSAACWADITDASGEFRLAGNRGADEHFILGGKPPYKMVFGNAAAVKMTVNGKTYDLTPFTRGNVARLTLDPR</sequence>
<dbReference type="GO" id="GO:0003677">
    <property type="term" value="F:DNA binding"/>
    <property type="evidence" value="ECO:0007669"/>
    <property type="project" value="InterPro"/>
</dbReference>
<evidence type="ECO:0000256" key="1">
    <source>
        <dbReference type="SAM" id="MobiDB-lite"/>
    </source>
</evidence>
<dbReference type="EMBL" id="VMRY01000015">
    <property type="protein sequence ID" value="TVT57337.1"/>
    <property type="molecule type" value="Genomic_DNA"/>
</dbReference>
<dbReference type="InterPro" id="IPR010982">
    <property type="entry name" value="Lambda_DNA-bd_dom_sf"/>
</dbReference>
<dbReference type="PANTHER" id="PTHR34475:SF1">
    <property type="entry name" value="CYTOSKELETON PROTEIN RODZ"/>
    <property type="match status" value="1"/>
</dbReference>
<dbReference type="PANTHER" id="PTHR34475">
    <property type="match status" value="1"/>
</dbReference>
<keyword evidence="2" id="KW-0472">Membrane</keyword>
<dbReference type="Pfam" id="PF13413">
    <property type="entry name" value="HTH_25"/>
    <property type="match status" value="1"/>
</dbReference>
<protein>
    <submittedName>
        <fullName evidence="4">Helix-turn-helix domain-containing protein</fullName>
    </submittedName>
</protein>
<evidence type="ECO:0000259" key="3">
    <source>
        <dbReference type="Pfam" id="PF13464"/>
    </source>
</evidence>
<feature type="region of interest" description="Disordered" evidence="1">
    <location>
        <begin position="155"/>
        <end position="174"/>
    </location>
</feature>
<dbReference type="AlphaFoldDB" id="A0A558D8H7"/>
<evidence type="ECO:0000313" key="5">
    <source>
        <dbReference type="Proteomes" id="UP000317355"/>
    </source>
</evidence>
<accession>A0A558D8H7</accession>
<reference evidence="4 5" key="1">
    <citation type="submission" date="2019-07" db="EMBL/GenBank/DDBJ databases">
        <title>The pathways for chlorine oxyanion respiration interact through the shared metabolite chlorate.</title>
        <authorList>
            <person name="Barnum T.P."/>
            <person name="Cheng Y."/>
            <person name="Hill K.A."/>
            <person name="Lucas L.N."/>
            <person name="Carlson H.K."/>
            <person name="Coates J.D."/>
        </authorList>
    </citation>
    <scope>NUCLEOTIDE SEQUENCE [LARGE SCALE GENOMIC DNA]</scope>
    <source>
        <strain evidence="4">BK-3</strain>
    </source>
</reference>
<dbReference type="Proteomes" id="UP000317355">
    <property type="component" value="Unassembled WGS sequence"/>
</dbReference>
<dbReference type="Gene3D" id="1.10.260.40">
    <property type="entry name" value="lambda repressor-like DNA-binding domains"/>
    <property type="match status" value="1"/>
</dbReference>
<feature type="transmembrane region" description="Helical" evidence="2">
    <location>
        <begin position="113"/>
        <end position="134"/>
    </location>
</feature>
<gene>
    <name evidence="4" type="ORF">FHK82_06000</name>
</gene>
<feature type="compositionally biased region" description="Polar residues" evidence="1">
    <location>
        <begin position="163"/>
        <end position="172"/>
    </location>
</feature>
<dbReference type="Pfam" id="PF13464">
    <property type="entry name" value="RodZ_C"/>
    <property type="match status" value="1"/>
</dbReference>
<dbReference type="InterPro" id="IPR050400">
    <property type="entry name" value="Bact_Cytoskel_RodZ"/>
</dbReference>
<organism evidence="4 5">
    <name type="scientific">Sedimenticola thiotaurini</name>
    <dbReference type="NCBI Taxonomy" id="1543721"/>
    <lineage>
        <taxon>Bacteria</taxon>
        <taxon>Pseudomonadati</taxon>
        <taxon>Pseudomonadota</taxon>
        <taxon>Gammaproteobacteria</taxon>
        <taxon>Chromatiales</taxon>
        <taxon>Sedimenticolaceae</taxon>
        <taxon>Sedimenticola</taxon>
    </lineage>
</organism>
<name>A0A558D8H7_9GAMM</name>
<comment type="caution">
    <text evidence="4">The sequence shown here is derived from an EMBL/GenBank/DDBJ whole genome shotgun (WGS) entry which is preliminary data.</text>
</comment>
<proteinExistence type="predicted"/>
<keyword evidence="2" id="KW-0812">Transmembrane</keyword>
<keyword evidence="2" id="KW-1133">Transmembrane helix</keyword>